<protein>
    <recommendedName>
        <fullName evidence="3">C2H2-type domain-containing protein</fullName>
    </recommendedName>
</protein>
<accession>A0ABR2ZHI5</accession>
<sequence>MLLCLYCSREFDSRHSLSNHHRYCHVKRLGEASQIDGTIGVAPQEAEEDPGRQDEEEILLDEDHGEPGQSEQTQNIPEPVVEETPVNSQTRERSQRTRKIPVRYIEMDLSSRCGFLSQAMPEPEPEPAPIPEPEPDPQPSPEPDPQPTPEPDPLFVSSKDEFGLFTVYRFGLPSRNPDDDIAMDDLVDSGGFAVNPIRGRRPGAVFGTRKVDTPSSALIAMSTENIATADRPETTDTPTSDKNEGKSACLPFLNPTSFRLMDWYYNMAANGLSMFNFNEHLPPSRLRPFSHRKV</sequence>
<keyword evidence="1" id="KW-0862">Zinc</keyword>
<evidence type="ECO:0000259" key="3">
    <source>
        <dbReference type="PROSITE" id="PS50157"/>
    </source>
</evidence>
<feature type="compositionally biased region" description="Pro residues" evidence="2">
    <location>
        <begin position="126"/>
        <end position="152"/>
    </location>
</feature>
<keyword evidence="1" id="KW-0863">Zinc-finger</keyword>
<proteinExistence type="predicted"/>
<evidence type="ECO:0000256" key="1">
    <source>
        <dbReference type="PROSITE-ProRule" id="PRU00042"/>
    </source>
</evidence>
<name>A0ABR2ZHI5_9AGAR</name>
<feature type="region of interest" description="Disordered" evidence="2">
    <location>
        <begin position="117"/>
        <end position="157"/>
    </location>
</feature>
<dbReference type="PROSITE" id="PS00028">
    <property type="entry name" value="ZINC_FINGER_C2H2_1"/>
    <property type="match status" value="1"/>
</dbReference>
<dbReference type="InterPro" id="IPR013087">
    <property type="entry name" value="Znf_C2H2_type"/>
</dbReference>
<dbReference type="Proteomes" id="UP001437256">
    <property type="component" value="Unassembled WGS sequence"/>
</dbReference>
<keyword evidence="5" id="KW-1185">Reference proteome</keyword>
<feature type="region of interest" description="Disordered" evidence="2">
    <location>
        <begin position="42"/>
        <end position="103"/>
    </location>
</feature>
<evidence type="ECO:0000313" key="5">
    <source>
        <dbReference type="Proteomes" id="UP001437256"/>
    </source>
</evidence>
<organism evidence="4 5">
    <name type="scientific">Marasmius tenuissimus</name>
    <dbReference type="NCBI Taxonomy" id="585030"/>
    <lineage>
        <taxon>Eukaryota</taxon>
        <taxon>Fungi</taxon>
        <taxon>Dikarya</taxon>
        <taxon>Basidiomycota</taxon>
        <taxon>Agaricomycotina</taxon>
        <taxon>Agaricomycetes</taxon>
        <taxon>Agaricomycetidae</taxon>
        <taxon>Agaricales</taxon>
        <taxon>Marasmiineae</taxon>
        <taxon>Marasmiaceae</taxon>
        <taxon>Marasmius</taxon>
    </lineage>
</organism>
<gene>
    <name evidence="4" type="ORF">AAF712_013269</name>
</gene>
<evidence type="ECO:0000256" key="2">
    <source>
        <dbReference type="SAM" id="MobiDB-lite"/>
    </source>
</evidence>
<comment type="caution">
    <text evidence="4">The sequence shown here is derived from an EMBL/GenBank/DDBJ whole genome shotgun (WGS) entry which is preliminary data.</text>
</comment>
<dbReference type="PROSITE" id="PS50157">
    <property type="entry name" value="ZINC_FINGER_C2H2_2"/>
    <property type="match status" value="1"/>
</dbReference>
<evidence type="ECO:0000313" key="4">
    <source>
        <dbReference type="EMBL" id="KAL0059922.1"/>
    </source>
</evidence>
<feature type="domain" description="C2H2-type" evidence="3">
    <location>
        <begin position="2"/>
        <end position="25"/>
    </location>
</feature>
<reference evidence="4 5" key="1">
    <citation type="submission" date="2024-05" db="EMBL/GenBank/DDBJ databases">
        <title>A draft genome resource for the thread blight pathogen Marasmius tenuissimus strain MS-2.</title>
        <authorList>
            <person name="Yulfo-Soto G.E."/>
            <person name="Baruah I.K."/>
            <person name="Amoako-Attah I."/>
            <person name="Bukari Y."/>
            <person name="Meinhardt L.W."/>
            <person name="Bailey B.A."/>
            <person name="Cohen S.P."/>
        </authorList>
    </citation>
    <scope>NUCLEOTIDE SEQUENCE [LARGE SCALE GENOMIC DNA]</scope>
    <source>
        <strain evidence="4 5">MS-2</strain>
    </source>
</reference>
<keyword evidence="1" id="KW-0479">Metal-binding</keyword>
<dbReference type="EMBL" id="JBBXMP010000200">
    <property type="protein sequence ID" value="KAL0059922.1"/>
    <property type="molecule type" value="Genomic_DNA"/>
</dbReference>